<keyword evidence="6" id="KW-0521">NADP</keyword>
<evidence type="ECO:0000256" key="3">
    <source>
        <dbReference type="ARBA" id="ARBA00012929"/>
    </source>
</evidence>
<dbReference type="InterPro" id="IPR036291">
    <property type="entry name" value="NAD(P)-bd_dom_sf"/>
</dbReference>
<sequence>MNVLITGSNGLLGQHLIPLFLKDSKYNVIATGRGPNRIPQRDNYVYEPSNLRTPGAAASLIEKYKPEIIIHTAAMTQVDECEKNKDACWDMNVGVTRYLVQAAEKSNAFFLFVSTDFIFDGLSGPYSEEALPNPINYYGTSKVAAERIVQNSKLQWAIARTVLVYGTVHDAQRSNMITWVKNNLQQNKKIKVVDDQLRTPTLCQDLALGCKLIVDKKATGVFNISGNETLTPYDMALKTANYFNLDTSLIEKISSKSLAQPAARPAKTGLITEKAEKELGYNPRTFAEGLEIVAEELSGK</sequence>
<evidence type="ECO:0000313" key="9">
    <source>
        <dbReference type="Proteomes" id="UP000184420"/>
    </source>
</evidence>
<evidence type="ECO:0000313" key="8">
    <source>
        <dbReference type="EMBL" id="SHL70156.1"/>
    </source>
</evidence>
<feature type="domain" description="RmlD-like substrate binding" evidence="7">
    <location>
        <begin position="1"/>
        <end position="296"/>
    </location>
</feature>
<dbReference type="InterPro" id="IPR029903">
    <property type="entry name" value="RmlD-like-bd"/>
</dbReference>
<dbReference type="EC" id="1.1.1.133" evidence="3 6"/>
<dbReference type="STRING" id="1419482.SAMN05444266_104458"/>
<evidence type="ECO:0000259" key="7">
    <source>
        <dbReference type="Pfam" id="PF04321"/>
    </source>
</evidence>
<dbReference type="GO" id="GO:0019305">
    <property type="term" value="P:dTDP-rhamnose biosynthetic process"/>
    <property type="evidence" value="ECO:0007669"/>
    <property type="project" value="UniProtKB-UniPathway"/>
</dbReference>
<evidence type="ECO:0000256" key="5">
    <source>
        <dbReference type="ARBA" id="ARBA00048200"/>
    </source>
</evidence>
<gene>
    <name evidence="8" type="ORF">SAMN05444266_104458</name>
</gene>
<organism evidence="8 9">
    <name type="scientific">Chitinophaga jiangningensis</name>
    <dbReference type="NCBI Taxonomy" id="1419482"/>
    <lineage>
        <taxon>Bacteria</taxon>
        <taxon>Pseudomonadati</taxon>
        <taxon>Bacteroidota</taxon>
        <taxon>Chitinophagia</taxon>
        <taxon>Chitinophagales</taxon>
        <taxon>Chitinophagaceae</taxon>
        <taxon>Chitinophaga</taxon>
    </lineage>
</organism>
<evidence type="ECO:0000256" key="2">
    <source>
        <dbReference type="ARBA" id="ARBA00010944"/>
    </source>
</evidence>
<dbReference type="Proteomes" id="UP000184420">
    <property type="component" value="Unassembled WGS sequence"/>
</dbReference>
<dbReference type="OrthoDB" id="9803892at2"/>
<protein>
    <recommendedName>
        <fullName evidence="4 6">dTDP-4-dehydrorhamnose reductase</fullName>
        <ecNumber evidence="3 6">1.1.1.133</ecNumber>
    </recommendedName>
</protein>
<reference evidence="8 9" key="1">
    <citation type="submission" date="2016-11" db="EMBL/GenBank/DDBJ databases">
        <authorList>
            <person name="Jaros S."/>
            <person name="Januszkiewicz K."/>
            <person name="Wedrychowicz H."/>
        </authorList>
    </citation>
    <scope>NUCLEOTIDE SEQUENCE [LARGE SCALE GENOMIC DNA]</scope>
    <source>
        <strain evidence="8 9">DSM 27406</strain>
    </source>
</reference>
<dbReference type="AlphaFoldDB" id="A0A1M7CSE6"/>
<dbReference type="GO" id="GO:0048270">
    <property type="term" value="F:methionine adenosyltransferase regulator activity"/>
    <property type="evidence" value="ECO:0007669"/>
    <property type="project" value="TreeGrafter"/>
</dbReference>
<proteinExistence type="inferred from homology"/>
<evidence type="ECO:0000256" key="4">
    <source>
        <dbReference type="ARBA" id="ARBA00017099"/>
    </source>
</evidence>
<comment type="pathway">
    <text evidence="1 6">Carbohydrate biosynthesis; dTDP-L-rhamnose biosynthesis.</text>
</comment>
<dbReference type="InterPro" id="IPR005913">
    <property type="entry name" value="dTDP_dehydrorham_reduct"/>
</dbReference>
<dbReference type="PANTHER" id="PTHR10491">
    <property type="entry name" value="DTDP-4-DEHYDRORHAMNOSE REDUCTASE"/>
    <property type="match status" value="1"/>
</dbReference>
<evidence type="ECO:0000256" key="1">
    <source>
        <dbReference type="ARBA" id="ARBA00004781"/>
    </source>
</evidence>
<dbReference type="SUPFAM" id="SSF51735">
    <property type="entry name" value="NAD(P)-binding Rossmann-fold domains"/>
    <property type="match status" value="1"/>
</dbReference>
<dbReference type="GO" id="GO:0008831">
    <property type="term" value="F:dTDP-4-dehydrorhamnose reductase activity"/>
    <property type="evidence" value="ECO:0007669"/>
    <property type="project" value="UniProtKB-EC"/>
</dbReference>
<evidence type="ECO:0000256" key="6">
    <source>
        <dbReference type="RuleBase" id="RU364082"/>
    </source>
</evidence>
<dbReference type="UniPathway" id="UPA00124"/>
<comment type="similarity">
    <text evidence="2 6">Belongs to the dTDP-4-dehydrorhamnose reductase family.</text>
</comment>
<name>A0A1M7CSE6_9BACT</name>
<dbReference type="GO" id="GO:0048269">
    <property type="term" value="C:methionine adenosyltransferase complex"/>
    <property type="evidence" value="ECO:0007669"/>
    <property type="project" value="TreeGrafter"/>
</dbReference>
<dbReference type="Gene3D" id="3.40.50.720">
    <property type="entry name" value="NAD(P)-binding Rossmann-like Domain"/>
    <property type="match status" value="1"/>
</dbReference>
<keyword evidence="9" id="KW-1185">Reference proteome</keyword>
<dbReference type="PANTHER" id="PTHR10491:SF4">
    <property type="entry name" value="METHIONINE ADENOSYLTRANSFERASE 2 SUBUNIT BETA"/>
    <property type="match status" value="1"/>
</dbReference>
<comment type="function">
    <text evidence="6">Catalyzes the reduction of dTDP-6-deoxy-L-lyxo-4-hexulose to yield dTDP-L-rhamnose.</text>
</comment>
<dbReference type="Pfam" id="PF04321">
    <property type="entry name" value="RmlD_sub_bind"/>
    <property type="match status" value="1"/>
</dbReference>
<dbReference type="EMBL" id="FRBL01000004">
    <property type="protein sequence ID" value="SHL70156.1"/>
    <property type="molecule type" value="Genomic_DNA"/>
</dbReference>
<comment type="catalytic activity">
    <reaction evidence="5">
        <text>dTDP-beta-L-rhamnose + NADP(+) = dTDP-4-dehydro-beta-L-rhamnose + NADPH + H(+)</text>
        <dbReference type="Rhea" id="RHEA:21796"/>
        <dbReference type="ChEBI" id="CHEBI:15378"/>
        <dbReference type="ChEBI" id="CHEBI:57510"/>
        <dbReference type="ChEBI" id="CHEBI:57783"/>
        <dbReference type="ChEBI" id="CHEBI:58349"/>
        <dbReference type="ChEBI" id="CHEBI:62830"/>
        <dbReference type="EC" id="1.1.1.133"/>
    </reaction>
</comment>
<dbReference type="RefSeq" id="WP_073081191.1">
    <property type="nucleotide sequence ID" value="NZ_FRBL01000004.1"/>
</dbReference>
<keyword evidence="6" id="KW-0560">Oxidoreductase</keyword>
<accession>A0A1M7CSE6</accession>
<dbReference type="CDD" id="cd05254">
    <property type="entry name" value="dTDP_HR_like_SDR_e"/>
    <property type="match status" value="1"/>
</dbReference>
<dbReference type="GO" id="GO:0006556">
    <property type="term" value="P:S-adenosylmethionine biosynthetic process"/>
    <property type="evidence" value="ECO:0007669"/>
    <property type="project" value="TreeGrafter"/>
</dbReference>